<name>A0A7Z9ASZ2_ENTHR</name>
<sequence length="116" mass="13077">MKNIQMPSESEYVLTAMYKEFLDRYKNGIPRNKAKIFGHQSNIGNLVPEIWEEDLKGLLDELKELGLISATGGSDIYQYVSLTTNGISYMEYRAGNKIEDAIKSLVSLKSLLPSNK</sequence>
<dbReference type="EMBL" id="CABEEP010000001">
    <property type="protein sequence ID" value="VTQ61216.1"/>
    <property type="molecule type" value="Genomic_DNA"/>
</dbReference>
<dbReference type="RefSeq" id="WP_010738251.1">
    <property type="nucleotide sequence ID" value="NZ_CABEEP010000001.1"/>
</dbReference>
<dbReference type="AlphaFoldDB" id="A0A7Z9ASZ2"/>
<proteinExistence type="predicted"/>
<dbReference type="Proteomes" id="UP000352698">
    <property type="component" value="Unassembled WGS sequence"/>
</dbReference>
<evidence type="ECO:0008006" key="3">
    <source>
        <dbReference type="Google" id="ProtNLM"/>
    </source>
</evidence>
<reference evidence="1 2" key="1">
    <citation type="submission" date="2019-05" db="EMBL/GenBank/DDBJ databases">
        <authorList>
            <consortium name="Pathogen Informatics"/>
        </authorList>
    </citation>
    <scope>NUCLEOTIDE SEQUENCE [LARGE SCALE GENOMIC DNA]</scope>
    <source>
        <strain evidence="1 2">NCTC12204</strain>
    </source>
</reference>
<accession>A0A7Z9ASZ2</accession>
<evidence type="ECO:0000313" key="2">
    <source>
        <dbReference type="Proteomes" id="UP000352698"/>
    </source>
</evidence>
<comment type="caution">
    <text evidence="1">The sequence shown here is derived from an EMBL/GenBank/DDBJ whole genome shotgun (WGS) entry which is preliminary data.</text>
</comment>
<evidence type="ECO:0000313" key="1">
    <source>
        <dbReference type="EMBL" id="VTQ61216.1"/>
    </source>
</evidence>
<gene>
    <name evidence="1" type="ORF">NCTC12204_00763</name>
</gene>
<protein>
    <recommendedName>
        <fullName evidence="3">YjcQ protein</fullName>
    </recommendedName>
</protein>
<organism evidence="1 2">
    <name type="scientific">Enterococcus hirae</name>
    <dbReference type="NCBI Taxonomy" id="1354"/>
    <lineage>
        <taxon>Bacteria</taxon>
        <taxon>Bacillati</taxon>
        <taxon>Bacillota</taxon>
        <taxon>Bacilli</taxon>
        <taxon>Lactobacillales</taxon>
        <taxon>Enterococcaceae</taxon>
        <taxon>Enterococcus</taxon>
    </lineage>
</organism>